<dbReference type="STRING" id="320771.Cflav_PD6366"/>
<gene>
    <name evidence="2" type="ORF">Cflav_PD6366</name>
</gene>
<evidence type="ECO:0000313" key="3">
    <source>
        <dbReference type="Proteomes" id="UP000003688"/>
    </source>
</evidence>
<proteinExistence type="predicted"/>
<dbReference type="AlphaFoldDB" id="B9XDE5"/>
<reference evidence="2 3" key="1">
    <citation type="journal article" date="2011" name="J. Bacteriol.">
        <title>Genome sequence of 'Pedosphaera parvula' Ellin514, an aerobic Verrucomicrobial isolate from pasture soil.</title>
        <authorList>
            <person name="Kant R."/>
            <person name="van Passel M.W."/>
            <person name="Sangwan P."/>
            <person name="Palva A."/>
            <person name="Lucas S."/>
            <person name="Copeland A."/>
            <person name="Lapidus A."/>
            <person name="Glavina Del Rio T."/>
            <person name="Dalin E."/>
            <person name="Tice H."/>
            <person name="Bruce D."/>
            <person name="Goodwin L."/>
            <person name="Pitluck S."/>
            <person name="Chertkov O."/>
            <person name="Larimer F.W."/>
            <person name="Land M.L."/>
            <person name="Hauser L."/>
            <person name="Brettin T.S."/>
            <person name="Detter J.C."/>
            <person name="Han S."/>
            <person name="de Vos W.M."/>
            <person name="Janssen P.H."/>
            <person name="Smidt H."/>
        </authorList>
    </citation>
    <scope>NUCLEOTIDE SEQUENCE [LARGE SCALE GENOMIC DNA]</scope>
    <source>
        <strain evidence="2 3">Ellin514</strain>
    </source>
</reference>
<feature type="region of interest" description="Disordered" evidence="1">
    <location>
        <begin position="1"/>
        <end position="21"/>
    </location>
</feature>
<organism evidence="2 3">
    <name type="scientific">Pedosphaera parvula (strain Ellin514)</name>
    <dbReference type="NCBI Taxonomy" id="320771"/>
    <lineage>
        <taxon>Bacteria</taxon>
        <taxon>Pseudomonadati</taxon>
        <taxon>Verrucomicrobiota</taxon>
        <taxon>Pedosphaerae</taxon>
        <taxon>Pedosphaerales</taxon>
        <taxon>Pedosphaeraceae</taxon>
        <taxon>Pedosphaera</taxon>
    </lineage>
</organism>
<protein>
    <submittedName>
        <fullName evidence="2">Uncharacterized protein</fullName>
    </submittedName>
</protein>
<comment type="caution">
    <text evidence="2">The sequence shown here is derived from an EMBL/GenBank/DDBJ whole genome shotgun (WGS) entry which is preliminary data.</text>
</comment>
<accession>B9XDE5</accession>
<sequence>MKPTTATAQQLSPGRARHSVRAALTSSGTLSFQLHPSAYATHDPIQPPGTFTRVASRREPDQTSPRPRGPKGRLYLSPAQRAVVSPQGIPPLRPAISNSSAHASEAEPTTTPAQRAVIHDATPAGSPSPFAMGEGGVRENAPRLSVTLGISHKSNPV</sequence>
<evidence type="ECO:0000313" key="2">
    <source>
        <dbReference type="EMBL" id="EEF62091.1"/>
    </source>
</evidence>
<keyword evidence="3" id="KW-1185">Reference proteome</keyword>
<evidence type="ECO:0000256" key="1">
    <source>
        <dbReference type="SAM" id="MobiDB-lite"/>
    </source>
</evidence>
<dbReference type="Proteomes" id="UP000003688">
    <property type="component" value="Unassembled WGS sequence"/>
</dbReference>
<feature type="compositionally biased region" description="Polar residues" evidence="1">
    <location>
        <begin position="1"/>
        <end position="12"/>
    </location>
</feature>
<name>B9XDE5_PEDPL</name>
<feature type="compositionally biased region" description="Polar residues" evidence="1">
    <location>
        <begin position="96"/>
        <end position="113"/>
    </location>
</feature>
<dbReference type="EMBL" id="ABOX02000006">
    <property type="protein sequence ID" value="EEF62091.1"/>
    <property type="molecule type" value="Genomic_DNA"/>
</dbReference>
<feature type="region of interest" description="Disordered" evidence="1">
    <location>
        <begin position="35"/>
        <end position="139"/>
    </location>
</feature>